<keyword evidence="3" id="KW-0812">Transmembrane</keyword>
<dbReference type="InterPro" id="IPR050768">
    <property type="entry name" value="UPF0353/GerABKA_families"/>
</dbReference>
<evidence type="ECO:0000256" key="3">
    <source>
        <dbReference type="SAM" id="Phobius"/>
    </source>
</evidence>
<evidence type="ECO:0000313" key="5">
    <source>
        <dbReference type="Proteomes" id="UP000016860"/>
    </source>
</evidence>
<accession>U4QY35</accession>
<protein>
    <submittedName>
        <fullName evidence="4">Spore germination protein KA</fullName>
    </submittedName>
</protein>
<gene>
    <name evidence="4" type="ORF">L323_15825</name>
</gene>
<dbReference type="PATRIC" id="fig|1330534.3.peg.3132"/>
<evidence type="ECO:0000256" key="1">
    <source>
        <dbReference type="ARBA" id="ARBA00005278"/>
    </source>
</evidence>
<dbReference type="PANTHER" id="PTHR22550">
    <property type="entry name" value="SPORE GERMINATION PROTEIN"/>
    <property type="match status" value="1"/>
</dbReference>
<sequence>MGFYFICSQNIIKIVYFIAKLQITIANIKNLIGDDFMYKKGSKKYKMNHPENSVGQAGTSPQTKNLTASLEENISLFKNIFKDDQTLVTREFQNKCVKEAKCCIVYISGMINTEVVNENIIQPVLRDNLSEDIDVKNLLEALMKKVIVSNNVKIETDINKMVSSIISGDTLFILEGYDKCLVIGSQGWEKRSIMEPESSKVVRGPREGFTESLMVNLSLIRRKIQNPDLKFKFREMGERTHTSTCICYVEGLAIEEVLTELEQRLNKIKIDGILDSGYIQELIKDAPYSPFETVGAFERPDVVASKLLEGRVALFVDGSPFVLTVPFLGVENFQASEDYYNNYIFANINRLIRGFTAVTSTTIPAIFLALVTYHQEMLPTPLLISISSSRQGVPFPTSLSLFIMLFIFDILREVGTRMPGPVGQAVNIVGTLVLGQAAVQAKLVSAPVIIVTALTGITTLINMNIIGSTIVFRTFYLLGASFLGIYGVLMCIIVMYLHMMSIRSFGIPYMMNSTRAKNHDGQDAWIRAPWWDMTLRPKIYSKDLTRQVSNKKNGKNK</sequence>
<evidence type="ECO:0000256" key="2">
    <source>
        <dbReference type="ARBA" id="ARBA00023136"/>
    </source>
</evidence>
<name>U4QY35_9FIRM</name>
<dbReference type="AlphaFoldDB" id="U4QY35"/>
<dbReference type="EMBL" id="ATAY01000085">
    <property type="protein sequence ID" value="EPR09512.1"/>
    <property type="molecule type" value="Genomic_DNA"/>
</dbReference>
<dbReference type="PIRSF" id="PIRSF005690">
    <property type="entry name" value="GerBA"/>
    <property type="match status" value="1"/>
</dbReference>
<comment type="caution">
    <text evidence="4">The sequence shown here is derived from an EMBL/GenBank/DDBJ whole genome shotgun (WGS) entry which is preliminary data.</text>
</comment>
<organism evidence="4 5">
    <name type="scientific">Ruminiclostridium papyrosolvens C7</name>
    <dbReference type="NCBI Taxonomy" id="1330534"/>
    <lineage>
        <taxon>Bacteria</taxon>
        <taxon>Bacillati</taxon>
        <taxon>Bacillota</taxon>
        <taxon>Clostridia</taxon>
        <taxon>Eubacteriales</taxon>
        <taxon>Oscillospiraceae</taxon>
        <taxon>Ruminiclostridium</taxon>
    </lineage>
</organism>
<feature type="transmembrane region" description="Helical" evidence="3">
    <location>
        <begin position="443"/>
        <end position="463"/>
    </location>
</feature>
<comment type="similarity">
    <text evidence="1">Belongs to the GerABKA family.</text>
</comment>
<evidence type="ECO:0000313" key="4">
    <source>
        <dbReference type="EMBL" id="EPR09512.1"/>
    </source>
</evidence>
<proteinExistence type="inferred from homology"/>
<dbReference type="PANTHER" id="PTHR22550:SF5">
    <property type="entry name" value="LEUCINE ZIPPER PROTEIN 4"/>
    <property type="match status" value="1"/>
</dbReference>
<feature type="transmembrane region" description="Helical" evidence="3">
    <location>
        <begin position="393"/>
        <end position="411"/>
    </location>
</feature>
<dbReference type="Pfam" id="PF03323">
    <property type="entry name" value="GerA"/>
    <property type="match status" value="1"/>
</dbReference>
<reference evidence="4 5" key="1">
    <citation type="journal article" date="2013" name="Genome Announc.">
        <title>Draft Genome Sequence of the Cellulolytic Bacterium Clostridium papyrosolvens C7 (ATCC 700395).</title>
        <authorList>
            <person name="Zepeda V."/>
            <person name="Dassa B."/>
            <person name="Borovok I."/>
            <person name="Lamed R."/>
            <person name="Bayer E.A."/>
            <person name="Cate J.H."/>
        </authorList>
    </citation>
    <scope>NUCLEOTIDE SEQUENCE [LARGE SCALE GENOMIC DNA]</scope>
    <source>
        <strain evidence="4 5">C7</strain>
    </source>
</reference>
<feature type="transmembrane region" description="Helical" evidence="3">
    <location>
        <begin position="475"/>
        <end position="497"/>
    </location>
</feature>
<dbReference type="GO" id="GO:0009847">
    <property type="term" value="P:spore germination"/>
    <property type="evidence" value="ECO:0007669"/>
    <property type="project" value="InterPro"/>
</dbReference>
<keyword evidence="2 3" id="KW-0472">Membrane</keyword>
<dbReference type="STRING" id="1330534.L323_15825"/>
<dbReference type="Proteomes" id="UP000016860">
    <property type="component" value="Unassembled WGS sequence"/>
</dbReference>
<dbReference type="GO" id="GO:0016020">
    <property type="term" value="C:membrane"/>
    <property type="evidence" value="ECO:0007669"/>
    <property type="project" value="InterPro"/>
</dbReference>
<keyword evidence="3" id="KW-1133">Transmembrane helix</keyword>
<feature type="transmembrane region" description="Helical" evidence="3">
    <location>
        <begin position="351"/>
        <end position="373"/>
    </location>
</feature>
<dbReference type="InterPro" id="IPR004995">
    <property type="entry name" value="Spore_Ger"/>
</dbReference>